<feature type="transmembrane region" description="Helical" evidence="8">
    <location>
        <begin position="110"/>
        <end position="133"/>
    </location>
</feature>
<dbReference type="GO" id="GO:0005216">
    <property type="term" value="F:monoatomic ion channel activity"/>
    <property type="evidence" value="ECO:0007669"/>
    <property type="project" value="InterPro"/>
</dbReference>
<dbReference type="InterPro" id="IPR011701">
    <property type="entry name" value="MFS"/>
</dbReference>
<evidence type="ECO:0000256" key="1">
    <source>
        <dbReference type="ARBA" id="ARBA00004127"/>
    </source>
</evidence>
<evidence type="ECO:0000313" key="11">
    <source>
        <dbReference type="Proteomes" id="UP000186817"/>
    </source>
</evidence>
<dbReference type="PANTHER" id="PTHR23510:SF3">
    <property type="entry name" value="MAJOR FACILITATOR SUPERFAMILY DOMAIN-CONTAINING PROTEIN 8"/>
    <property type="match status" value="1"/>
</dbReference>
<feature type="transmembrane region" description="Helical" evidence="8">
    <location>
        <begin position="6"/>
        <end position="25"/>
    </location>
</feature>
<dbReference type="InterPro" id="IPR036259">
    <property type="entry name" value="MFS_trans_sf"/>
</dbReference>
<dbReference type="Proteomes" id="UP000186817">
    <property type="component" value="Unassembled WGS sequence"/>
</dbReference>
<dbReference type="OrthoDB" id="442282at2759"/>
<dbReference type="PANTHER" id="PTHR23510">
    <property type="entry name" value="INNER MEMBRANE TRANSPORT PROTEIN YAJR"/>
    <property type="match status" value="1"/>
</dbReference>
<dbReference type="InterPro" id="IPR051068">
    <property type="entry name" value="MFS_Domain-Containing_Protein"/>
</dbReference>
<feature type="coiled-coil region" evidence="6">
    <location>
        <begin position="1413"/>
        <end position="1440"/>
    </location>
</feature>
<comment type="subcellular location">
    <subcellularLocation>
        <location evidence="1">Endomembrane system</location>
        <topology evidence="1">Multi-pass membrane protein</topology>
    </subcellularLocation>
</comment>
<feature type="coiled-coil region" evidence="6">
    <location>
        <begin position="653"/>
        <end position="728"/>
    </location>
</feature>
<dbReference type="Pfam" id="PF07690">
    <property type="entry name" value="MFS_1"/>
    <property type="match status" value="1"/>
</dbReference>
<sequence length="1453" mass="160810">MCQLWTQAIPAVASLAVAGLVLAGLCIRARSRHGIQIAVDVIVLAQCNMLASNTAAIVDAYDVSRAVDRSAAFSGLLIGIFMAANLTGAAFSTVLQCFRPHLWSTHARHAMFWPLLLCSCGPLLYCVPTGLIYTGRGQEWQEGLAALLLLSRILSGLGAGAASQVGLVCIAKGSPATEKSKHMVRFLFANMLGCGLGPLLAAFYHTVCPCRGPFGPQFWQLGVMKVILTLASAFSVAFCFPEKLQPPESEAAASAARGGEDLESSESSEDSSESPTSQHRAELARLARQRKVVVGCLAMTGLRGYLITALEGATALFLQKLWTREESDFMQDYGWELHTIGFMVALTFLMCIPGKLIQGRLSKCLSEKAMIRLFSIVAILGAVLNLGTNEDPCQSCVLHRWCTTCPLFSRPVGPRICLQDGWVLLVADSLLFPCIYLSDAIGRGVMTRHLLPQGSWLDSNRASFWTLLLGGVGQTAGPWLTRWMLQTSTQTAYAAQQAAGSAVFLIMFELIVRPNMLDAVAQPRDKMRKEDSGVETLHQEADNIRRWLDARPSPGPETKRLAGSREDLAGTLASLESQISQLRHQLASEVQGPAPLPLLEPSSGTKALFAPARLPTTAETRAQQDILQLLQATAMQFQDRFYEADEVVIEASLAKLSQRLRELRARYQDMRSRCEALGHHLQEAKAQEAQQLLVDQGEAELAQLREEVQEAQRRRSEAECEERRLAAAARLWVDGASRALDSCRNEEGRAIGQTMVERPEITEQRLSVTPAKTQANGLGWHRLNSSSPLLLILASGTTLSFPGRLVFRHLLDQGLRVTQSSFSQHCLAPEPKGMAFSGSPFHHHLKGLTTEYERLVAENAELRKELQKDPLRALAKDGETVKPVSLAVVAPLKPACLELPGSVPTDTDSAPPGPGDAPPSLDERRKSLTTPITPRSSKSSLHTPRGGKARVHDVTPEDNSTFLLLLDIIPACVILVNAAVAGISADMDPDNPMWQVLEVCFTIFFIAEIIVKLKIFSIREYLLGPDWYWSWFDILCVVLALVDLTLTISADTDVQRTTTALPSNATPCAPDAVATTTSEGNSDASVASSLKMLKLARLGRIIRLLKFKIFTELKLMIQGVFTGLRVLFWAVVLLLLCMYLLGVVTKTLFSKYEEFEYVPDAMFTNFRCFTDGCAALDGTPLQERLRREEGYGIFMFAYILLYLFVTIGIFNLIMAVFIDNVADGSTKKRQRELGENAPRTEWVLATSLRHLILTNIFHKETKDMSHISEEERKRILNEKLEKLREMYGYMPHTAQEYEALADDIRTDMTDRKVVVTQDQFNRWLCTEKDLISKLEDAEIDLSCKSDLFEVLDADLSGELEFDEMIDGLLKCRGPVSKTDIISIRLKTDLLVKMMSQVAGDWLQVSRRQDQVMLEQSRLALRRLQARNAELEQEVDMLHMLKKEDRAFFTGGCS</sequence>
<comment type="caution">
    <text evidence="10">The sequence shown here is derived from an EMBL/GenBank/DDBJ whole genome shotgun (WGS) entry which is preliminary data.</text>
</comment>
<feature type="transmembrane region" description="Helical" evidence="8">
    <location>
        <begin position="996"/>
        <end position="1016"/>
    </location>
</feature>
<dbReference type="Pfam" id="PF00520">
    <property type="entry name" value="Ion_trans"/>
    <property type="match status" value="1"/>
</dbReference>
<feature type="region of interest" description="Disordered" evidence="7">
    <location>
        <begin position="250"/>
        <end position="280"/>
    </location>
</feature>
<evidence type="ECO:0000256" key="7">
    <source>
        <dbReference type="SAM" id="MobiDB-lite"/>
    </source>
</evidence>
<evidence type="ECO:0000256" key="8">
    <source>
        <dbReference type="SAM" id="Phobius"/>
    </source>
</evidence>
<feature type="compositionally biased region" description="Acidic residues" evidence="7">
    <location>
        <begin position="261"/>
        <end position="272"/>
    </location>
</feature>
<dbReference type="GO" id="GO:0012505">
    <property type="term" value="C:endomembrane system"/>
    <property type="evidence" value="ECO:0007669"/>
    <property type="project" value="UniProtKB-SubCell"/>
</dbReference>
<gene>
    <name evidence="10" type="primary">CACNA1C</name>
    <name evidence="10" type="ORF">AK812_SmicGene36417</name>
</gene>
<organism evidence="10 11">
    <name type="scientific">Symbiodinium microadriaticum</name>
    <name type="common">Dinoflagellate</name>
    <name type="synonym">Zooxanthella microadriatica</name>
    <dbReference type="NCBI Taxonomy" id="2951"/>
    <lineage>
        <taxon>Eukaryota</taxon>
        <taxon>Sar</taxon>
        <taxon>Alveolata</taxon>
        <taxon>Dinophyceae</taxon>
        <taxon>Suessiales</taxon>
        <taxon>Symbiodiniaceae</taxon>
        <taxon>Symbiodinium</taxon>
    </lineage>
</organism>
<dbReference type="SUPFAM" id="SSF81324">
    <property type="entry name" value="Voltage-gated potassium channels"/>
    <property type="match status" value="1"/>
</dbReference>
<evidence type="ECO:0000256" key="3">
    <source>
        <dbReference type="ARBA" id="ARBA00022692"/>
    </source>
</evidence>
<dbReference type="EMBL" id="LSRX01001158">
    <property type="protein sequence ID" value="OLP82893.1"/>
    <property type="molecule type" value="Genomic_DNA"/>
</dbReference>
<keyword evidence="4 8" id="KW-1133">Transmembrane helix</keyword>
<dbReference type="Gene3D" id="1.20.120.350">
    <property type="entry name" value="Voltage-gated potassium channels. Chain C"/>
    <property type="match status" value="1"/>
</dbReference>
<feature type="transmembrane region" description="Helical" evidence="8">
    <location>
        <begin position="1127"/>
        <end position="1149"/>
    </location>
</feature>
<feature type="transmembrane region" description="Helical" evidence="8">
    <location>
        <begin position="218"/>
        <end position="240"/>
    </location>
</feature>
<evidence type="ECO:0000259" key="9">
    <source>
        <dbReference type="Pfam" id="PF00520"/>
    </source>
</evidence>
<proteinExistence type="predicted"/>
<feature type="transmembrane region" description="Helical" evidence="8">
    <location>
        <begin position="337"/>
        <end position="357"/>
    </location>
</feature>
<feature type="domain" description="Ion transport" evidence="9">
    <location>
        <begin position="971"/>
        <end position="1225"/>
    </location>
</feature>
<dbReference type="SUPFAM" id="SSF103473">
    <property type="entry name" value="MFS general substrate transporter"/>
    <property type="match status" value="1"/>
</dbReference>
<feature type="transmembrane region" description="Helical" evidence="8">
    <location>
        <begin position="70"/>
        <end position="98"/>
    </location>
</feature>
<reference evidence="10 11" key="1">
    <citation type="submission" date="2016-02" db="EMBL/GenBank/DDBJ databases">
        <title>Genome analysis of coral dinoflagellate symbionts highlights evolutionary adaptations to a symbiotic lifestyle.</title>
        <authorList>
            <person name="Aranda M."/>
            <person name="Li Y."/>
            <person name="Liew Y.J."/>
            <person name="Baumgarten S."/>
            <person name="Simakov O."/>
            <person name="Wilson M."/>
            <person name="Piel J."/>
            <person name="Ashoor H."/>
            <person name="Bougouffa S."/>
            <person name="Bajic V.B."/>
            <person name="Ryu T."/>
            <person name="Ravasi T."/>
            <person name="Bayer T."/>
            <person name="Micklem G."/>
            <person name="Kim H."/>
            <person name="Bhak J."/>
            <person name="Lajeunesse T.C."/>
            <person name="Voolstra C.R."/>
        </authorList>
    </citation>
    <scope>NUCLEOTIDE SEQUENCE [LARGE SCALE GENOMIC DNA]</scope>
    <source>
        <strain evidence="10 11">CCMP2467</strain>
    </source>
</reference>
<keyword evidence="11" id="KW-1185">Reference proteome</keyword>
<accession>A0A1Q9CIZ9</accession>
<keyword evidence="6" id="KW-0175">Coiled coil</keyword>
<feature type="transmembrane region" description="Helical" evidence="8">
    <location>
        <begin position="183"/>
        <end position="206"/>
    </location>
</feature>
<feature type="region of interest" description="Disordered" evidence="7">
    <location>
        <begin position="899"/>
        <end position="953"/>
    </location>
</feature>
<evidence type="ECO:0000256" key="6">
    <source>
        <dbReference type="SAM" id="Coils"/>
    </source>
</evidence>
<feature type="transmembrane region" description="Helical" evidence="8">
    <location>
        <begin position="292"/>
        <end position="317"/>
    </location>
</feature>
<feature type="compositionally biased region" description="Polar residues" evidence="7">
    <location>
        <begin position="928"/>
        <end position="942"/>
    </location>
</feature>
<dbReference type="InterPro" id="IPR005821">
    <property type="entry name" value="Ion_trans_dom"/>
</dbReference>
<evidence type="ECO:0000256" key="2">
    <source>
        <dbReference type="ARBA" id="ARBA00022448"/>
    </source>
</evidence>
<evidence type="ECO:0000313" key="10">
    <source>
        <dbReference type="EMBL" id="OLP82893.1"/>
    </source>
</evidence>
<feature type="transmembrane region" description="Helical" evidence="8">
    <location>
        <begin position="1028"/>
        <end position="1046"/>
    </location>
</feature>
<dbReference type="Gene3D" id="1.10.287.70">
    <property type="match status" value="1"/>
</dbReference>
<keyword evidence="3 8" id="KW-0812">Transmembrane</keyword>
<feature type="transmembrane region" description="Helical" evidence="8">
    <location>
        <begin position="1193"/>
        <end position="1218"/>
    </location>
</feature>
<feature type="transmembrane region" description="Helical" evidence="8">
    <location>
        <begin position="369"/>
        <end position="387"/>
    </location>
</feature>
<dbReference type="InterPro" id="IPR027359">
    <property type="entry name" value="Volt_channel_dom_sf"/>
</dbReference>
<evidence type="ECO:0000256" key="5">
    <source>
        <dbReference type="ARBA" id="ARBA00023136"/>
    </source>
</evidence>
<protein>
    <submittedName>
        <fullName evidence="10">Voltage-dependent L-type calcium channel subunit alpha-1C</fullName>
    </submittedName>
</protein>
<feature type="transmembrane region" description="Helical" evidence="8">
    <location>
        <begin position="962"/>
        <end position="984"/>
    </location>
</feature>
<keyword evidence="5 8" id="KW-0472">Membrane</keyword>
<name>A0A1Q9CIZ9_SYMMI</name>
<dbReference type="Gene3D" id="1.20.1720.10">
    <property type="entry name" value="Multidrug resistance protein D"/>
    <property type="match status" value="1"/>
</dbReference>
<keyword evidence="2" id="KW-0813">Transport</keyword>
<dbReference type="GO" id="GO:0005765">
    <property type="term" value="C:lysosomal membrane"/>
    <property type="evidence" value="ECO:0007669"/>
    <property type="project" value="TreeGrafter"/>
</dbReference>
<evidence type="ECO:0000256" key="4">
    <source>
        <dbReference type="ARBA" id="ARBA00022989"/>
    </source>
</evidence>